<organism evidence="1 2">
    <name type="scientific">Trichonephila inaurata madagascariensis</name>
    <dbReference type="NCBI Taxonomy" id="2747483"/>
    <lineage>
        <taxon>Eukaryota</taxon>
        <taxon>Metazoa</taxon>
        <taxon>Ecdysozoa</taxon>
        <taxon>Arthropoda</taxon>
        <taxon>Chelicerata</taxon>
        <taxon>Arachnida</taxon>
        <taxon>Araneae</taxon>
        <taxon>Araneomorphae</taxon>
        <taxon>Entelegynae</taxon>
        <taxon>Araneoidea</taxon>
        <taxon>Nephilidae</taxon>
        <taxon>Trichonephila</taxon>
        <taxon>Trichonephila inaurata</taxon>
    </lineage>
</organism>
<evidence type="ECO:0000313" key="1">
    <source>
        <dbReference type="EMBL" id="GFY73344.1"/>
    </source>
</evidence>
<dbReference type="AlphaFoldDB" id="A0A8X6YKS2"/>
<keyword evidence="2" id="KW-1185">Reference proteome</keyword>
<accession>A0A8X6YKS2</accession>
<evidence type="ECO:0000313" key="2">
    <source>
        <dbReference type="Proteomes" id="UP000886998"/>
    </source>
</evidence>
<name>A0A8X6YKS2_9ARAC</name>
<sequence>MIWADIMFYGYTPPYFTKRTSGRFLSKQMHLAIPLLNKNCLASEVELTFIKTPQLYPDQYVACCKTSLLGPTFIKTQLHPVQYVVCCTTSLLGPTFIKSPQLHPVQYVIC</sequence>
<reference evidence="1" key="1">
    <citation type="submission" date="2020-08" db="EMBL/GenBank/DDBJ databases">
        <title>Multicomponent nature underlies the extraordinary mechanical properties of spider dragline silk.</title>
        <authorList>
            <person name="Kono N."/>
            <person name="Nakamura H."/>
            <person name="Mori M."/>
            <person name="Yoshida Y."/>
            <person name="Ohtoshi R."/>
            <person name="Malay A.D."/>
            <person name="Moran D.A.P."/>
            <person name="Tomita M."/>
            <person name="Numata K."/>
            <person name="Arakawa K."/>
        </authorList>
    </citation>
    <scope>NUCLEOTIDE SEQUENCE</scope>
</reference>
<dbReference type="Proteomes" id="UP000886998">
    <property type="component" value="Unassembled WGS sequence"/>
</dbReference>
<dbReference type="EMBL" id="BMAV01019997">
    <property type="protein sequence ID" value="GFY73344.1"/>
    <property type="molecule type" value="Genomic_DNA"/>
</dbReference>
<proteinExistence type="predicted"/>
<gene>
    <name evidence="1" type="ORF">TNIN_124881</name>
</gene>
<protein>
    <submittedName>
        <fullName evidence="1">Uncharacterized protein</fullName>
    </submittedName>
</protein>
<comment type="caution">
    <text evidence="1">The sequence shown here is derived from an EMBL/GenBank/DDBJ whole genome shotgun (WGS) entry which is preliminary data.</text>
</comment>